<evidence type="ECO:0000313" key="3">
    <source>
        <dbReference type="Proteomes" id="UP000663801"/>
    </source>
</evidence>
<keyword evidence="3" id="KW-1185">Reference proteome</keyword>
<dbReference type="RefSeq" id="WP_205257693.1">
    <property type="nucleotide sequence ID" value="NZ_BAAAPV010000005.1"/>
</dbReference>
<protein>
    <submittedName>
        <fullName evidence="2">Uncharacterized protein</fullName>
    </submittedName>
</protein>
<organism evidence="2 3">
    <name type="scientific">Nakamurella flavida</name>
    <dbReference type="NCBI Taxonomy" id="363630"/>
    <lineage>
        <taxon>Bacteria</taxon>
        <taxon>Bacillati</taxon>
        <taxon>Actinomycetota</taxon>
        <taxon>Actinomycetes</taxon>
        <taxon>Nakamurellales</taxon>
        <taxon>Nakamurellaceae</taxon>
        <taxon>Nakamurella</taxon>
    </lineage>
</organism>
<dbReference type="Proteomes" id="UP000663801">
    <property type="component" value="Unassembled WGS sequence"/>
</dbReference>
<reference evidence="2" key="1">
    <citation type="submission" date="2021-01" db="EMBL/GenBank/DDBJ databases">
        <title>KCTC 19127 draft genome.</title>
        <authorList>
            <person name="An D."/>
        </authorList>
    </citation>
    <scope>NUCLEOTIDE SEQUENCE</scope>
    <source>
        <strain evidence="2">KCTC 19127</strain>
    </source>
</reference>
<keyword evidence="1" id="KW-0472">Membrane</keyword>
<name>A0A939C3F0_9ACTN</name>
<keyword evidence="1" id="KW-0812">Transmembrane</keyword>
<evidence type="ECO:0000256" key="1">
    <source>
        <dbReference type="SAM" id="Phobius"/>
    </source>
</evidence>
<proteinExistence type="predicted"/>
<gene>
    <name evidence="2" type="ORF">JL107_14055</name>
</gene>
<accession>A0A939C3F0</accession>
<feature type="transmembrane region" description="Helical" evidence="1">
    <location>
        <begin position="31"/>
        <end position="50"/>
    </location>
</feature>
<dbReference type="AlphaFoldDB" id="A0A939C3F0"/>
<feature type="transmembrane region" description="Helical" evidence="1">
    <location>
        <begin position="7"/>
        <end position="25"/>
    </location>
</feature>
<dbReference type="EMBL" id="JAERWL010000011">
    <property type="protein sequence ID" value="MBM9477570.1"/>
    <property type="molecule type" value="Genomic_DNA"/>
</dbReference>
<sequence length="60" mass="6395">MDRTLKIVGAIALIIIAVIVIGNIVGFLVKALFWVAVVAAVAFGVTYVIAKAKDKGQLRR</sequence>
<keyword evidence="1" id="KW-1133">Transmembrane helix</keyword>
<comment type="caution">
    <text evidence="2">The sequence shown here is derived from an EMBL/GenBank/DDBJ whole genome shotgun (WGS) entry which is preliminary data.</text>
</comment>
<evidence type="ECO:0000313" key="2">
    <source>
        <dbReference type="EMBL" id="MBM9477570.1"/>
    </source>
</evidence>